<dbReference type="RefSeq" id="WP_132229845.1">
    <property type="nucleotide sequence ID" value="NZ_NRRH01000004.1"/>
</dbReference>
<dbReference type="SUPFAM" id="SSF88713">
    <property type="entry name" value="Glycoside hydrolase/deacetylase"/>
    <property type="match status" value="1"/>
</dbReference>
<feature type="transmembrane region" description="Helical" evidence="1">
    <location>
        <begin position="380"/>
        <end position="400"/>
    </location>
</feature>
<evidence type="ECO:0000256" key="1">
    <source>
        <dbReference type="SAM" id="Phobius"/>
    </source>
</evidence>
<evidence type="ECO:0008006" key="4">
    <source>
        <dbReference type="Google" id="ProtNLM"/>
    </source>
</evidence>
<dbReference type="AlphaFoldDB" id="A0A4R4A8S3"/>
<dbReference type="InterPro" id="IPR027291">
    <property type="entry name" value="Glyco_hydro_38_N_sf"/>
</dbReference>
<dbReference type="GO" id="GO:0005975">
    <property type="term" value="P:carbohydrate metabolic process"/>
    <property type="evidence" value="ECO:0007669"/>
    <property type="project" value="InterPro"/>
</dbReference>
<feature type="transmembrane region" description="Helical" evidence="1">
    <location>
        <begin position="6"/>
        <end position="22"/>
    </location>
</feature>
<organism evidence="2 3">
    <name type="scientific">Marichromatium gracile</name>
    <name type="common">Chromatium gracile</name>
    <dbReference type="NCBI Taxonomy" id="1048"/>
    <lineage>
        <taxon>Bacteria</taxon>
        <taxon>Pseudomonadati</taxon>
        <taxon>Pseudomonadota</taxon>
        <taxon>Gammaproteobacteria</taxon>
        <taxon>Chromatiales</taxon>
        <taxon>Chromatiaceae</taxon>
        <taxon>Marichromatium</taxon>
    </lineage>
</organism>
<evidence type="ECO:0000313" key="3">
    <source>
        <dbReference type="Proteomes" id="UP000295247"/>
    </source>
</evidence>
<comment type="caution">
    <text evidence="2">The sequence shown here is derived from an EMBL/GenBank/DDBJ whole genome shotgun (WGS) entry which is preliminary data.</text>
</comment>
<protein>
    <recommendedName>
        <fullName evidence="4">Glycosyl hydrolase family 57</fullName>
    </recommendedName>
</protein>
<dbReference type="Proteomes" id="UP000295247">
    <property type="component" value="Unassembled WGS sequence"/>
</dbReference>
<dbReference type="InterPro" id="IPR011330">
    <property type="entry name" value="Glyco_hydro/deAcase_b/a-brl"/>
</dbReference>
<gene>
    <name evidence="2" type="ORF">EDC29_10743</name>
</gene>
<dbReference type="EMBL" id="SMDC01000007">
    <property type="protein sequence ID" value="TCW35104.1"/>
    <property type="molecule type" value="Genomic_DNA"/>
</dbReference>
<keyword evidence="1" id="KW-0472">Membrane</keyword>
<sequence length="407" mass="45143">MSLVSTLVVLLLCAWCAILLVYRRRLLRLWREPVLAAPVLIIESDDWGPGPASHVAALERLIALLARHRDASGQAVVMTIGAVLAIADTAAIRAGEISCYRRQRLCDSDGAAMREALLAGRARGVLALQLHGMEHYWPPSLLTVARRDAEVRDWLETAAGSDTERLPSALQSRWTDVTTLPSRPLPESEIRAAVAEEVACFETSFGARPLVAVPPTFVWTEQVERAWAEAGVRVIITPGRRLTGRDRAGRPGGCDRDILNGERGAGGVRYLVRDLYFEPALGHRPERLCDELARHFALGRPALIETHRFNFTGEHAESAYAALETLLEQARARWPGLRFMSAEALATGQVRGAEWLVRDRARRLEVWLRRAARVDRLRKLAWSSGLVLPAWALLAVLGAWRRGEEHG</sequence>
<keyword evidence="1" id="KW-0812">Transmembrane</keyword>
<reference evidence="2 3" key="1">
    <citation type="submission" date="2019-03" db="EMBL/GenBank/DDBJ databases">
        <title>Genomic Encyclopedia of Type Strains, Phase IV (KMG-IV): sequencing the most valuable type-strain genomes for metagenomic binning, comparative biology and taxonomic classification.</title>
        <authorList>
            <person name="Goeker M."/>
        </authorList>
    </citation>
    <scope>NUCLEOTIDE SEQUENCE [LARGE SCALE GENOMIC DNA]</scope>
    <source>
        <strain evidence="2 3">DSM 203</strain>
    </source>
</reference>
<accession>A0A4R4A8S3</accession>
<keyword evidence="1" id="KW-1133">Transmembrane helix</keyword>
<evidence type="ECO:0000313" key="2">
    <source>
        <dbReference type="EMBL" id="TCW35104.1"/>
    </source>
</evidence>
<proteinExistence type="predicted"/>
<name>A0A4R4A8S3_MARGR</name>
<dbReference type="Gene3D" id="3.20.110.10">
    <property type="entry name" value="Glycoside hydrolase 38, N terminal domain"/>
    <property type="match status" value="1"/>
</dbReference>